<protein>
    <submittedName>
        <fullName evidence="4">Uncharacterized protein</fullName>
    </submittedName>
</protein>
<keyword evidence="2" id="KW-0472">Membrane</keyword>
<feature type="region of interest" description="Disordered" evidence="1">
    <location>
        <begin position="34"/>
        <end position="85"/>
    </location>
</feature>
<feature type="transmembrane region" description="Helical" evidence="2">
    <location>
        <begin position="188"/>
        <end position="206"/>
    </location>
</feature>
<evidence type="ECO:0000313" key="4">
    <source>
        <dbReference type="EMBL" id="AFM14288.1"/>
    </source>
</evidence>
<keyword evidence="5" id="KW-1185">Reference proteome</keyword>
<evidence type="ECO:0000256" key="3">
    <source>
        <dbReference type="SAM" id="SignalP"/>
    </source>
</evidence>
<accession>I4BAI1</accession>
<organism evidence="4 5">
    <name type="scientific">Turneriella parva (strain ATCC BAA-1111 / DSM 21527 / NCTC 11395 / H)</name>
    <name type="common">Leptospira parva</name>
    <dbReference type="NCBI Taxonomy" id="869212"/>
    <lineage>
        <taxon>Bacteria</taxon>
        <taxon>Pseudomonadati</taxon>
        <taxon>Spirochaetota</taxon>
        <taxon>Spirochaetia</taxon>
        <taxon>Leptospirales</taxon>
        <taxon>Leptospiraceae</taxon>
        <taxon>Turneriella</taxon>
    </lineage>
</organism>
<name>I4BAI1_TURPD</name>
<dbReference type="HOGENOM" id="CLU_1065356_0_0_12"/>
<feature type="chain" id="PRO_5003686084" evidence="3">
    <location>
        <begin position="28"/>
        <end position="261"/>
    </location>
</feature>
<dbReference type="KEGG" id="tpx:Turpa_3654"/>
<sequence length="261" mass="27785">MKIHNIIKSSMLPLLLFAAAGVLSAQAEKVAPAAEAPAAEKATVAEATEKGPKGEKSEKASKKKKPTVMKIAEDAEDPPPKEKDAETYQLSNKRMLDDYLGQDLRPFDRGEHMLISALVGGIAGSVVGGLVGFSMFDKNDETQSKNYLYSFGGAGAGAGAVIGLAVTFFETGKIAQFAIGKFLMKYSWYGAIGGGLLGAGIGFIPYSSSNDYSDILRYGGYGAGIGLVAGLTLFFFDLPEHLKLYTYRQADQNMVALALRF</sequence>
<dbReference type="EMBL" id="CP002959">
    <property type="protein sequence ID" value="AFM14288.1"/>
    <property type="molecule type" value="Genomic_DNA"/>
</dbReference>
<feature type="transmembrane region" description="Helical" evidence="2">
    <location>
        <begin position="148"/>
        <end position="168"/>
    </location>
</feature>
<keyword evidence="2" id="KW-1133">Transmembrane helix</keyword>
<evidence type="ECO:0000256" key="1">
    <source>
        <dbReference type="SAM" id="MobiDB-lite"/>
    </source>
</evidence>
<proteinExistence type="predicted"/>
<dbReference type="Proteomes" id="UP000006048">
    <property type="component" value="Chromosome"/>
</dbReference>
<feature type="compositionally biased region" description="Low complexity" evidence="1">
    <location>
        <begin position="34"/>
        <end position="46"/>
    </location>
</feature>
<keyword evidence="2" id="KW-0812">Transmembrane</keyword>
<evidence type="ECO:0000256" key="2">
    <source>
        <dbReference type="SAM" id="Phobius"/>
    </source>
</evidence>
<feature type="transmembrane region" description="Helical" evidence="2">
    <location>
        <begin position="218"/>
        <end position="236"/>
    </location>
</feature>
<feature type="transmembrane region" description="Helical" evidence="2">
    <location>
        <begin position="113"/>
        <end position="136"/>
    </location>
</feature>
<feature type="signal peptide" evidence="3">
    <location>
        <begin position="1"/>
        <end position="27"/>
    </location>
</feature>
<feature type="compositionally biased region" description="Basic and acidic residues" evidence="1">
    <location>
        <begin position="47"/>
        <end position="60"/>
    </location>
</feature>
<keyword evidence="3" id="KW-0732">Signal</keyword>
<dbReference type="AlphaFoldDB" id="I4BAI1"/>
<reference evidence="4 5" key="1">
    <citation type="submission" date="2012-06" db="EMBL/GenBank/DDBJ databases">
        <title>The complete chromosome of genome of Turneriella parva DSM 21527.</title>
        <authorList>
            <consortium name="US DOE Joint Genome Institute (JGI-PGF)"/>
            <person name="Lucas S."/>
            <person name="Han J."/>
            <person name="Lapidus A."/>
            <person name="Bruce D."/>
            <person name="Goodwin L."/>
            <person name="Pitluck S."/>
            <person name="Peters L."/>
            <person name="Kyrpides N."/>
            <person name="Mavromatis K."/>
            <person name="Ivanova N."/>
            <person name="Mikhailova N."/>
            <person name="Chertkov O."/>
            <person name="Detter J.C."/>
            <person name="Tapia R."/>
            <person name="Han C."/>
            <person name="Land M."/>
            <person name="Hauser L."/>
            <person name="Markowitz V."/>
            <person name="Cheng J.-F."/>
            <person name="Hugenholtz P."/>
            <person name="Woyke T."/>
            <person name="Wu D."/>
            <person name="Gronow S."/>
            <person name="Wellnitz S."/>
            <person name="Brambilla E."/>
            <person name="Klenk H.-P."/>
            <person name="Eisen J.A."/>
        </authorList>
    </citation>
    <scope>NUCLEOTIDE SEQUENCE [LARGE SCALE GENOMIC DNA]</scope>
    <source>
        <strain evidence="5">ATCC BAA-1111 / DSM 21527 / NCTC 11395 / H</strain>
    </source>
</reference>
<gene>
    <name evidence="4" type="ordered locus">Turpa_3654</name>
</gene>
<evidence type="ECO:0000313" key="5">
    <source>
        <dbReference type="Proteomes" id="UP000006048"/>
    </source>
</evidence>
<dbReference type="STRING" id="869212.Turpa_3654"/>
<dbReference type="RefSeq" id="WP_014804765.1">
    <property type="nucleotide sequence ID" value="NC_018020.1"/>
</dbReference>